<feature type="domain" description="HTH marR-type" evidence="1">
    <location>
        <begin position="15"/>
        <end position="148"/>
    </location>
</feature>
<protein>
    <submittedName>
        <fullName evidence="2">Putative HTH-type transcriptional regulator YusO</fullName>
    </submittedName>
</protein>
<dbReference type="EMBL" id="CP015136">
    <property type="protein sequence ID" value="AMY08033.1"/>
    <property type="molecule type" value="Genomic_DNA"/>
</dbReference>
<reference evidence="3" key="2">
    <citation type="submission" date="2016-04" db="EMBL/GenBank/DDBJ databases">
        <title>First Complete Genome Sequence of a Subdivision 6 Acidobacterium.</title>
        <authorList>
            <person name="Huang S."/>
            <person name="Vieira S."/>
            <person name="Bunk B."/>
            <person name="Riedel T."/>
            <person name="Sproeer C."/>
            <person name="Overmann J."/>
        </authorList>
    </citation>
    <scope>NUCLEOTIDE SEQUENCE [LARGE SCALE GENOMIC DNA]</scope>
    <source>
        <strain evidence="3">DSM 100886 HEG_-6_39</strain>
    </source>
</reference>
<evidence type="ECO:0000259" key="1">
    <source>
        <dbReference type="PROSITE" id="PS50995"/>
    </source>
</evidence>
<dbReference type="InterPro" id="IPR036388">
    <property type="entry name" value="WH-like_DNA-bd_sf"/>
</dbReference>
<name>A0A143PIE8_LUTPR</name>
<reference evidence="2 3" key="1">
    <citation type="journal article" date="2016" name="Genome Announc.">
        <title>First Complete Genome Sequence of a Subdivision 6 Acidobacterium Strain.</title>
        <authorList>
            <person name="Huang S."/>
            <person name="Vieira S."/>
            <person name="Bunk B."/>
            <person name="Riedel T."/>
            <person name="Sproer C."/>
            <person name="Overmann J."/>
        </authorList>
    </citation>
    <scope>NUCLEOTIDE SEQUENCE [LARGE SCALE GENOMIC DNA]</scope>
    <source>
        <strain evidence="3">DSM 100886 HEG_-6_39</strain>
    </source>
</reference>
<dbReference type="GO" id="GO:0006950">
    <property type="term" value="P:response to stress"/>
    <property type="evidence" value="ECO:0007669"/>
    <property type="project" value="TreeGrafter"/>
</dbReference>
<dbReference type="PANTHER" id="PTHR33164:SF43">
    <property type="entry name" value="HTH-TYPE TRANSCRIPTIONAL REPRESSOR YETL"/>
    <property type="match status" value="1"/>
</dbReference>
<keyword evidence="3" id="KW-1185">Reference proteome</keyword>
<dbReference type="PANTHER" id="PTHR33164">
    <property type="entry name" value="TRANSCRIPTIONAL REGULATOR, MARR FAMILY"/>
    <property type="match status" value="1"/>
</dbReference>
<dbReference type="InterPro" id="IPR039422">
    <property type="entry name" value="MarR/SlyA-like"/>
</dbReference>
<dbReference type="AlphaFoldDB" id="A0A143PIE8"/>
<dbReference type="SMART" id="SM00347">
    <property type="entry name" value="HTH_MARR"/>
    <property type="match status" value="1"/>
</dbReference>
<proteinExistence type="predicted"/>
<evidence type="ECO:0000313" key="2">
    <source>
        <dbReference type="EMBL" id="AMY08033.1"/>
    </source>
</evidence>
<dbReference type="STRING" id="1855912.LuPra_01221"/>
<dbReference type="InterPro" id="IPR000835">
    <property type="entry name" value="HTH_MarR-typ"/>
</dbReference>
<organism evidence="2 3">
    <name type="scientific">Luteitalea pratensis</name>
    <dbReference type="NCBI Taxonomy" id="1855912"/>
    <lineage>
        <taxon>Bacteria</taxon>
        <taxon>Pseudomonadati</taxon>
        <taxon>Acidobacteriota</taxon>
        <taxon>Vicinamibacteria</taxon>
        <taxon>Vicinamibacterales</taxon>
        <taxon>Vicinamibacteraceae</taxon>
        <taxon>Luteitalea</taxon>
    </lineage>
</organism>
<evidence type="ECO:0000313" key="3">
    <source>
        <dbReference type="Proteomes" id="UP000076079"/>
    </source>
</evidence>
<dbReference type="Proteomes" id="UP000076079">
    <property type="component" value="Chromosome"/>
</dbReference>
<dbReference type="GO" id="GO:0003700">
    <property type="term" value="F:DNA-binding transcription factor activity"/>
    <property type="evidence" value="ECO:0007669"/>
    <property type="project" value="InterPro"/>
</dbReference>
<gene>
    <name evidence="2" type="primary">yusO_1</name>
    <name evidence="2" type="ORF">LuPra_01221</name>
</gene>
<dbReference type="SUPFAM" id="SSF46785">
    <property type="entry name" value="Winged helix' DNA-binding domain"/>
    <property type="match status" value="1"/>
</dbReference>
<dbReference type="InterPro" id="IPR036390">
    <property type="entry name" value="WH_DNA-bd_sf"/>
</dbReference>
<dbReference type="Gene3D" id="1.10.10.10">
    <property type="entry name" value="Winged helix-like DNA-binding domain superfamily/Winged helix DNA-binding domain"/>
    <property type="match status" value="1"/>
</dbReference>
<dbReference type="Pfam" id="PF01047">
    <property type="entry name" value="MarR"/>
    <property type="match status" value="1"/>
</dbReference>
<dbReference type="PRINTS" id="PR00598">
    <property type="entry name" value="HTHMARR"/>
</dbReference>
<dbReference type="PROSITE" id="PS50995">
    <property type="entry name" value="HTH_MARR_2"/>
    <property type="match status" value="1"/>
</dbReference>
<sequence length="155" mass="17119">MDNSPVNDVSCGSHPCPVSAALIEAARTLEMRLEQALTPLQLSLAKFGVLRCLVHEERPLPLSAIAQRQKCVRSNMTQLTDRLEADGLVRRVDDPEDRRAVLAEPTPAGKVAFERAVEVLRAEEERFLMGLSADERGVMTDLVRRFVACEAHVAT</sequence>
<accession>A0A143PIE8</accession>
<dbReference type="KEGG" id="abac:LuPra_01221"/>